<comment type="caution">
    <text evidence="1">The sequence shown here is derived from an EMBL/GenBank/DDBJ whole genome shotgun (WGS) entry which is preliminary data.</text>
</comment>
<keyword evidence="2" id="KW-1185">Reference proteome</keyword>
<dbReference type="EMBL" id="WQLB01000009">
    <property type="protein sequence ID" value="MVN86807.1"/>
    <property type="molecule type" value="Genomic_DNA"/>
</dbReference>
<dbReference type="Proteomes" id="UP000483286">
    <property type="component" value="Unassembled WGS sequence"/>
</dbReference>
<proteinExistence type="predicted"/>
<protein>
    <submittedName>
        <fullName evidence="1">Uncharacterized protein</fullName>
    </submittedName>
</protein>
<dbReference type="AlphaFoldDB" id="A0A7C9HRL1"/>
<gene>
    <name evidence="1" type="ORF">GO986_08530</name>
</gene>
<name>A0A7C9HRL1_9DEIO</name>
<organism evidence="1 2">
    <name type="scientific">Deinococcus arboris</name>
    <dbReference type="NCBI Taxonomy" id="2682977"/>
    <lineage>
        <taxon>Bacteria</taxon>
        <taxon>Thermotogati</taxon>
        <taxon>Deinococcota</taxon>
        <taxon>Deinococci</taxon>
        <taxon>Deinococcales</taxon>
        <taxon>Deinococcaceae</taxon>
        <taxon>Deinococcus</taxon>
    </lineage>
</organism>
<accession>A0A7C9HRL1</accession>
<dbReference type="RefSeq" id="WP_157458859.1">
    <property type="nucleotide sequence ID" value="NZ_WQLB01000009.1"/>
</dbReference>
<evidence type="ECO:0000313" key="1">
    <source>
        <dbReference type="EMBL" id="MVN86807.1"/>
    </source>
</evidence>
<evidence type="ECO:0000313" key="2">
    <source>
        <dbReference type="Proteomes" id="UP000483286"/>
    </source>
</evidence>
<sequence length="426" mass="43360">MDVKATQLDALPGVLEPGTMYFIRQSDGTAALHVTGLNGIPYRVVGPADGGTPLPTSVTRSGPITNRLTLTGPSDVRQIIRPSVNIPLTSVLIENASKSGNVAIALIAVNSADPSYAAAAVTEGGNLRGTMPTGAVLLAGHDYYLHVGQLGNGINGTSYGGYLTSIQLSAGHTWTGLATIANPSYYSGTAQTVPAPDAQIIAQYATDTTGGDTDTPVTPAVAPVALRTGPVTQASFGAAGSSNWSNVVGGYNVIPITLTAALTINQIRVSAYNLTELRVRNSSGGVLASVNPPDTAGAYWAPQTIDLGTDLTLPPGDYTIETASALSMALYGAGAVPAAPYVSGPLILRAVPDQPYGRTLPLLGLVRQLEKGVVGSLDPGDFPVVPDASMVPSTGGAAIVDSGSGTPLLVYQRPGGGRYSIALPEM</sequence>
<reference evidence="1 2" key="1">
    <citation type="submission" date="2019-12" db="EMBL/GenBank/DDBJ databases">
        <title>Deinococcus sp. HMF7620 Genome sequencing and assembly.</title>
        <authorList>
            <person name="Kang H."/>
            <person name="Kim H."/>
            <person name="Joh K."/>
        </authorList>
    </citation>
    <scope>NUCLEOTIDE SEQUENCE [LARGE SCALE GENOMIC DNA]</scope>
    <source>
        <strain evidence="1 2">HMF7620</strain>
    </source>
</reference>